<accession>A0A9P4YUR3</accession>
<dbReference type="AlphaFoldDB" id="A0A9P4YUR3"/>
<name>A0A9P4YUR3_9HYPO</name>
<dbReference type="PANTHER" id="PTHR21193">
    <property type="entry name" value="OXIDOREDUCTASE-LIKE DOMAIN-CONTAINING PROTEIN 1"/>
    <property type="match status" value="1"/>
</dbReference>
<dbReference type="Pfam" id="PF09791">
    <property type="entry name" value="Oxidored-like"/>
    <property type="match status" value="1"/>
</dbReference>
<dbReference type="RefSeq" id="XP_035320834.1">
    <property type="nucleotide sequence ID" value="XM_035469740.1"/>
</dbReference>
<feature type="region of interest" description="Disordered" evidence="1">
    <location>
        <begin position="232"/>
        <end position="263"/>
    </location>
</feature>
<dbReference type="InterPro" id="IPR019180">
    <property type="entry name" value="Oxidoreductase-like_N"/>
</dbReference>
<gene>
    <name evidence="3" type="ORF">GMORB2_7775</name>
</gene>
<proteinExistence type="predicted"/>
<comment type="caution">
    <text evidence="3">The sequence shown here is derived from an EMBL/GenBank/DDBJ whole genome shotgun (WGS) entry which is preliminary data.</text>
</comment>
<evidence type="ECO:0000313" key="3">
    <source>
        <dbReference type="EMBL" id="KAF4122182.1"/>
    </source>
</evidence>
<evidence type="ECO:0000259" key="2">
    <source>
        <dbReference type="Pfam" id="PF09791"/>
    </source>
</evidence>
<organism evidence="3 4">
    <name type="scientific">Geosmithia morbida</name>
    <dbReference type="NCBI Taxonomy" id="1094350"/>
    <lineage>
        <taxon>Eukaryota</taxon>
        <taxon>Fungi</taxon>
        <taxon>Dikarya</taxon>
        <taxon>Ascomycota</taxon>
        <taxon>Pezizomycotina</taxon>
        <taxon>Sordariomycetes</taxon>
        <taxon>Hypocreomycetidae</taxon>
        <taxon>Hypocreales</taxon>
        <taxon>Bionectriaceae</taxon>
        <taxon>Geosmithia</taxon>
    </lineage>
</organism>
<evidence type="ECO:0000313" key="4">
    <source>
        <dbReference type="Proteomes" id="UP000749293"/>
    </source>
</evidence>
<dbReference type="GO" id="GO:0005739">
    <property type="term" value="C:mitochondrion"/>
    <property type="evidence" value="ECO:0007669"/>
    <property type="project" value="TreeGrafter"/>
</dbReference>
<feature type="domain" description="Oxidoreductase-like" evidence="2">
    <location>
        <begin position="188"/>
        <end position="232"/>
    </location>
</feature>
<feature type="region of interest" description="Disordered" evidence="1">
    <location>
        <begin position="54"/>
        <end position="160"/>
    </location>
</feature>
<feature type="compositionally biased region" description="Basic residues" evidence="1">
    <location>
        <begin position="103"/>
        <end position="119"/>
    </location>
</feature>
<keyword evidence="4" id="KW-1185">Reference proteome</keyword>
<evidence type="ECO:0000256" key="1">
    <source>
        <dbReference type="SAM" id="MobiDB-lite"/>
    </source>
</evidence>
<dbReference type="Proteomes" id="UP000749293">
    <property type="component" value="Unassembled WGS sequence"/>
</dbReference>
<protein>
    <submittedName>
        <fullName evidence="3">Oxidoreductase-like protein, N-terminal</fullName>
    </submittedName>
</protein>
<dbReference type="GeneID" id="55973998"/>
<dbReference type="PANTHER" id="PTHR21193:SF3">
    <property type="entry name" value="OXIDOREDUCTASE-LIKE DOMAIN-CONTAINING PROTEIN 1"/>
    <property type="match status" value="1"/>
</dbReference>
<dbReference type="InterPro" id="IPR039251">
    <property type="entry name" value="OXLD1"/>
</dbReference>
<dbReference type="OrthoDB" id="10064411at2759"/>
<reference evidence="3" key="1">
    <citation type="submission" date="2020-03" db="EMBL/GenBank/DDBJ databases">
        <title>Site-based positive gene gene selection in Geosmithia morbida across the United States reveals a broad range of putative effectors and factors for local host and environmental adapation.</title>
        <authorList>
            <person name="Onufrak A."/>
            <person name="Murdoch R.W."/>
            <person name="Gazis R."/>
            <person name="Huff M."/>
            <person name="Staton M."/>
            <person name="Klingeman W."/>
            <person name="Hadziabdic D."/>
        </authorList>
    </citation>
    <scope>NUCLEOTIDE SEQUENCE</scope>
    <source>
        <strain evidence="3">1262</strain>
    </source>
</reference>
<feature type="compositionally biased region" description="Low complexity" evidence="1">
    <location>
        <begin position="89"/>
        <end position="100"/>
    </location>
</feature>
<dbReference type="EMBL" id="JAANYQ010000010">
    <property type="protein sequence ID" value="KAF4122182.1"/>
    <property type="molecule type" value="Genomic_DNA"/>
</dbReference>
<feature type="compositionally biased region" description="Basic and acidic residues" evidence="1">
    <location>
        <begin position="150"/>
        <end position="160"/>
    </location>
</feature>
<sequence length="310" mass="34239">MSLSPRVLAPRLRHLGRAVPARRCFIATPRRDDDKKWPQRTPIGEYYESIANYPIPYGSTKKPEAPTSSTDPKALSVEGKPATDERIDTPAPKTAAPADHAPARPKPKRKLRISSKAKLSRPTAEVADTTGDKASPKAAAAAAPPPPTPEPEREKTPEEKARIIFGTRLAGPEDRAAHFATRKNRSTTIAGVVVPPEPEEPDNCCMSGCVNCVWEMYREDMEEYRAAKSEADRRLAAQKQQESGSMDDDGGGSESNWAEPSPQAVEINGKAKISNDMWDDDLFHNVPVGIREFMKQEKKLREKHEREGRA</sequence>